<evidence type="ECO:0000256" key="1">
    <source>
        <dbReference type="ARBA" id="ARBA00005615"/>
    </source>
</evidence>
<proteinExistence type="inferred from homology"/>
<name>A0A5S6QFV1_TRIMR</name>
<organism evidence="5 6">
    <name type="scientific">Trichuris muris</name>
    <name type="common">Mouse whipworm</name>
    <dbReference type="NCBI Taxonomy" id="70415"/>
    <lineage>
        <taxon>Eukaryota</taxon>
        <taxon>Metazoa</taxon>
        <taxon>Ecdysozoa</taxon>
        <taxon>Nematoda</taxon>
        <taxon>Enoplea</taxon>
        <taxon>Dorylaimia</taxon>
        <taxon>Trichinellida</taxon>
        <taxon>Trichuridae</taxon>
        <taxon>Trichuris</taxon>
    </lineage>
</organism>
<dbReference type="GO" id="GO:0005993">
    <property type="term" value="P:trehalose catabolic process"/>
    <property type="evidence" value="ECO:0007669"/>
    <property type="project" value="TreeGrafter"/>
</dbReference>
<evidence type="ECO:0000256" key="3">
    <source>
        <dbReference type="ARBA" id="ARBA00019905"/>
    </source>
</evidence>
<dbReference type="PANTHER" id="PTHR23403">
    <property type="entry name" value="TREHALASE"/>
    <property type="match status" value="1"/>
</dbReference>
<evidence type="ECO:0000256" key="4">
    <source>
        <dbReference type="RuleBase" id="RU361180"/>
    </source>
</evidence>
<keyword evidence="4" id="KW-0378">Hydrolase</keyword>
<sequence length="581" mass="68348">MMSSIAQTVNESVINSLITVLCQIYCEGPILDAVQKAYLFPDSKYFVDMPLKRSSNETLKAFFALGNQINDEDILSNFVDENFNPPGSELEQCLPEDWTQFPDFLEEKLPDPLNEWLFELHTIWLGLCRKVKEEVGEKQELYSLLYVPHPFIVPGGRFREFYYWDTFWTIKGLLISNMFSTARGMIKNLAYMVEMYGFIPNGGRVYFLFRSQPPLFINMVYEYVNMTGDIDFAAELMPAMEKEFSFWLRNRSIHVVDQWYSFRYKSDMRIPRPESYREDIEMVEHVNSQTKREWTWAQIASGAETGWDFSSRWFSRSPPNAYRMKSIRTWSIIPADLNSFMCMNARILAKLNKDIGNLEKHDKYEWYFTLARKVLKYVHWNEKDGIWYDYDLEKKEHIKAYYISNAIPLYSRCFDNQNVPMRVYKYMENMGAFSSARSIPTSFIKSGEQWDGENAWAPLIHMIIEGFQMSGNPDLEMIAERYAVNWLMLTYQSYTRTRSMFEKYNTSMKSDMPYGGGGEYEVQTGFGWTNGVTMTFLLKYASAFERELKSGTSAVQPSNVKSGYLRLYVYLITYWLSLHIR</sequence>
<dbReference type="EC" id="3.2.1.28" evidence="2 4"/>
<protein>
    <recommendedName>
        <fullName evidence="3 4">Trehalase</fullName>
        <ecNumber evidence="2 4">3.2.1.28</ecNumber>
    </recommendedName>
    <alternativeName>
        <fullName evidence="4">Alpha-trehalose glucohydrolase</fullName>
    </alternativeName>
</protein>
<dbReference type="WBParaSite" id="TMUE_2000006064.1">
    <property type="protein sequence ID" value="TMUE_2000006064.1"/>
    <property type="gene ID" value="WBGene00299448"/>
</dbReference>
<keyword evidence="4" id="KW-0326">Glycosidase</keyword>
<accession>A0A5S6QFV1</accession>
<dbReference type="PANTHER" id="PTHR23403:SF12">
    <property type="entry name" value="TREHALASE"/>
    <property type="match status" value="1"/>
</dbReference>
<dbReference type="InterPro" id="IPR001661">
    <property type="entry name" value="Glyco_hydro_37"/>
</dbReference>
<dbReference type="PRINTS" id="PR00744">
    <property type="entry name" value="GLHYDRLASE37"/>
</dbReference>
<dbReference type="Proteomes" id="UP000046395">
    <property type="component" value="Unassembled WGS sequence"/>
</dbReference>
<dbReference type="Gene3D" id="1.50.10.10">
    <property type="match status" value="1"/>
</dbReference>
<dbReference type="STRING" id="70415.A0A5S6QFV1"/>
<evidence type="ECO:0000313" key="5">
    <source>
        <dbReference type="Proteomes" id="UP000046395"/>
    </source>
</evidence>
<dbReference type="InterPro" id="IPR012341">
    <property type="entry name" value="6hp_glycosidase-like_sf"/>
</dbReference>
<reference evidence="6" key="1">
    <citation type="submission" date="2019-12" db="UniProtKB">
        <authorList>
            <consortium name="WormBaseParasite"/>
        </authorList>
    </citation>
    <scope>IDENTIFICATION</scope>
</reference>
<evidence type="ECO:0000313" key="6">
    <source>
        <dbReference type="WBParaSite" id="TMUE_2000006064.1"/>
    </source>
</evidence>
<comment type="similarity">
    <text evidence="1 4">Belongs to the glycosyl hydrolase 37 family.</text>
</comment>
<dbReference type="GO" id="GO:0004555">
    <property type="term" value="F:alpha,alpha-trehalase activity"/>
    <property type="evidence" value="ECO:0007669"/>
    <property type="project" value="UniProtKB-EC"/>
</dbReference>
<dbReference type="AlphaFoldDB" id="A0A5S6QFV1"/>
<comment type="catalytic activity">
    <reaction evidence="4">
        <text>alpha,alpha-trehalose + H2O = alpha-D-glucose + beta-D-glucose</text>
        <dbReference type="Rhea" id="RHEA:32675"/>
        <dbReference type="ChEBI" id="CHEBI:15377"/>
        <dbReference type="ChEBI" id="CHEBI:15903"/>
        <dbReference type="ChEBI" id="CHEBI:16551"/>
        <dbReference type="ChEBI" id="CHEBI:17925"/>
        <dbReference type="EC" id="3.2.1.28"/>
    </reaction>
</comment>
<dbReference type="SUPFAM" id="SSF48208">
    <property type="entry name" value="Six-hairpin glycosidases"/>
    <property type="match status" value="1"/>
</dbReference>
<keyword evidence="5" id="KW-1185">Reference proteome</keyword>
<dbReference type="Pfam" id="PF01204">
    <property type="entry name" value="Trehalase"/>
    <property type="match status" value="1"/>
</dbReference>
<dbReference type="InterPro" id="IPR008928">
    <property type="entry name" value="6-hairpin_glycosidase_sf"/>
</dbReference>
<evidence type="ECO:0000256" key="2">
    <source>
        <dbReference type="ARBA" id="ARBA00012757"/>
    </source>
</evidence>